<evidence type="ECO:0000313" key="1">
    <source>
        <dbReference type="EMBL" id="GGQ49186.1"/>
    </source>
</evidence>
<sequence length="163" mass="15772">MPTWAVRPLPLSLRADGDVRSAELGTAVPGGAIGADAQDAAGAVVAADGAVCELEGVEVGRAAQGEGFPGLAGVGGLEQAAVAVVAAVLGRVAAAEEGLRADDGEARVVGLVADPLRGAVVGHGDHALVGGDVQAFVGRVDAQAVDVADGQAVSAVGRLRAGR</sequence>
<protein>
    <submittedName>
        <fullName evidence="1">Uncharacterized protein</fullName>
    </submittedName>
</protein>
<evidence type="ECO:0000313" key="2">
    <source>
        <dbReference type="Proteomes" id="UP000620156"/>
    </source>
</evidence>
<dbReference type="Proteomes" id="UP000620156">
    <property type="component" value="Unassembled WGS sequence"/>
</dbReference>
<organism evidence="1 2">
    <name type="scientific">Streptomyces ruber</name>
    <dbReference type="NCBI Taxonomy" id="83378"/>
    <lineage>
        <taxon>Bacteria</taxon>
        <taxon>Bacillati</taxon>
        <taxon>Actinomycetota</taxon>
        <taxon>Actinomycetes</taxon>
        <taxon>Kitasatosporales</taxon>
        <taxon>Streptomycetaceae</taxon>
        <taxon>Streptomyces</taxon>
    </lineage>
</organism>
<reference evidence="1" key="2">
    <citation type="submission" date="2020-09" db="EMBL/GenBank/DDBJ databases">
        <authorList>
            <person name="Sun Q."/>
            <person name="Ohkuma M."/>
        </authorList>
    </citation>
    <scope>NUCLEOTIDE SEQUENCE</scope>
    <source>
        <strain evidence="1">JCM 3131</strain>
    </source>
</reference>
<accession>A0A918B9J2</accession>
<dbReference type="AlphaFoldDB" id="A0A918B9J2"/>
<gene>
    <name evidence="1" type="ORF">GCM10010145_17540</name>
</gene>
<proteinExistence type="predicted"/>
<keyword evidence="2" id="KW-1185">Reference proteome</keyword>
<name>A0A918B9J2_9ACTN</name>
<comment type="caution">
    <text evidence="1">The sequence shown here is derived from an EMBL/GenBank/DDBJ whole genome shotgun (WGS) entry which is preliminary data.</text>
</comment>
<reference evidence="1" key="1">
    <citation type="journal article" date="2014" name="Int. J. Syst. Evol. Microbiol.">
        <title>Complete genome sequence of Corynebacterium casei LMG S-19264T (=DSM 44701T), isolated from a smear-ripened cheese.</title>
        <authorList>
            <consortium name="US DOE Joint Genome Institute (JGI-PGF)"/>
            <person name="Walter F."/>
            <person name="Albersmeier A."/>
            <person name="Kalinowski J."/>
            <person name="Ruckert C."/>
        </authorList>
    </citation>
    <scope>NUCLEOTIDE SEQUENCE</scope>
    <source>
        <strain evidence="1">JCM 3131</strain>
    </source>
</reference>
<dbReference type="EMBL" id="BMQK01000003">
    <property type="protein sequence ID" value="GGQ49186.1"/>
    <property type="molecule type" value="Genomic_DNA"/>
</dbReference>